<dbReference type="Gramene" id="OMP06897">
    <property type="protein sequence ID" value="OMP06897"/>
    <property type="gene ID" value="CCACVL1_01411"/>
</dbReference>
<reference evidence="1 2" key="1">
    <citation type="submission" date="2013-09" db="EMBL/GenBank/DDBJ databases">
        <title>Corchorus capsularis genome sequencing.</title>
        <authorList>
            <person name="Alam M."/>
            <person name="Haque M.S."/>
            <person name="Islam M.S."/>
            <person name="Emdad E.M."/>
            <person name="Islam M.M."/>
            <person name="Ahmed B."/>
            <person name="Halim A."/>
            <person name="Hossen Q.M.M."/>
            <person name="Hossain M.Z."/>
            <person name="Ahmed R."/>
            <person name="Khan M.M."/>
            <person name="Islam R."/>
            <person name="Rashid M.M."/>
            <person name="Khan S.A."/>
            <person name="Rahman M.S."/>
            <person name="Alam M."/>
        </authorList>
    </citation>
    <scope>NUCLEOTIDE SEQUENCE [LARGE SCALE GENOMIC DNA]</scope>
    <source>
        <strain evidence="2">cv. CVL-1</strain>
        <tissue evidence="1">Whole seedling</tissue>
    </source>
</reference>
<keyword evidence="2" id="KW-1185">Reference proteome</keyword>
<dbReference type="AlphaFoldDB" id="A0A1R3KII5"/>
<dbReference type="EMBL" id="AWWV01004740">
    <property type="protein sequence ID" value="OMP06897.1"/>
    <property type="molecule type" value="Genomic_DNA"/>
</dbReference>
<proteinExistence type="predicted"/>
<sequence length="164" mass="17881">RTRGHSRVPERLQCKAIGLISPEFRDGRCDRQLDEHVTKTVRQAVKTNRSIGANQLRKFGIGWNELGRDCSEPPYFQRGRSNLPLGCFPRRLSASTSWLGAIRDRAIPSFHLVDVSGIGLSLRKPGPGEFTDGGSSGSATSKVKIFVGGPSLSNPKISVISKLP</sequence>
<comment type="caution">
    <text evidence="1">The sequence shown here is derived from an EMBL/GenBank/DDBJ whole genome shotgun (WGS) entry which is preliminary data.</text>
</comment>
<accession>A0A1R3KII5</accession>
<feature type="non-terminal residue" evidence="1">
    <location>
        <position position="1"/>
    </location>
</feature>
<organism evidence="1 2">
    <name type="scientific">Corchorus capsularis</name>
    <name type="common">Jute</name>
    <dbReference type="NCBI Taxonomy" id="210143"/>
    <lineage>
        <taxon>Eukaryota</taxon>
        <taxon>Viridiplantae</taxon>
        <taxon>Streptophyta</taxon>
        <taxon>Embryophyta</taxon>
        <taxon>Tracheophyta</taxon>
        <taxon>Spermatophyta</taxon>
        <taxon>Magnoliopsida</taxon>
        <taxon>eudicotyledons</taxon>
        <taxon>Gunneridae</taxon>
        <taxon>Pentapetalae</taxon>
        <taxon>rosids</taxon>
        <taxon>malvids</taxon>
        <taxon>Malvales</taxon>
        <taxon>Malvaceae</taxon>
        <taxon>Grewioideae</taxon>
        <taxon>Apeibeae</taxon>
        <taxon>Corchorus</taxon>
    </lineage>
</organism>
<dbReference type="Proteomes" id="UP000188268">
    <property type="component" value="Unassembled WGS sequence"/>
</dbReference>
<protein>
    <submittedName>
        <fullName evidence="1">Uncharacterized protein</fullName>
    </submittedName>
</protein>
<evidence type="ECO:0000313" key="1">
    <source>
        <dbReference type="EMBL" id="OMP06897.1"/>
    </source>
</evidence>
<name>A0A1R3KII5_COCAP</name>
<evidence type="ECO:0000313" key="2">
    <source>
        <dbReference type="Proteomes" id="UP000188268"/>
    </source>
</evidence>
<gene>
    <name evidence="1" type="ORF">CCACVL1_01411</name>
</gene>